<accession>A0A835HLX3</accession>
<proteinExistence type="predicted"/>
<dbReference type="InterPro" id="IPR017451">
    <property type="entry name" value="F-box-assoc_interact_dom"/>
</dbReference>
<evidence type="ECO:0000259" key="1">
    <source>
        <dbReference type="Pfam" id="PF07734"/>
    </source>
</evidence>
<protein>
    <recommendedName>
        <fullName evidence="5">F-box domain-containing protein</fullName>
    </recommendedName>
</protein>
<dbReference type="InterPro" id="IPR036047">
    <property type="entry name" value="F-box-like_dom_sf"/>
</dbReference>
<feature type="domain" description="F-box" evidence="2">
    <location>
        <begin position="17"/>
        <end position="43"/>
    </location>
</feature>
<dbReference type="NCBIfam" id="TIGR01640">
    <property type="entry name" value="F_box_assoc_1"/>
    <property type="match status" value="1"/>
</dbReference>
<dbReference type="Pfam" id="PF07734">
    <property type="entry name" value="FBA_1"/>
    <property type="match status" value="1"/>
</dbReference>
<evidence type="ECO:0008006" key="5">
    <source>
        <dbReference type="Google" id="ProtNLM"/>
    </source>
</evidence>
<evidence type="ECO:0000313" key="4">
    <source>
        <dbReference type="Proteomes" id="UP000631114"/>
    </source>
</evidence>
<dbReference type="PANTHER" id="PTHR31672">
    <property type="entry name" value="BNACNNG10540D PROTEIN"/>
    <property type="match status" value="1"/>
</dbReference>
<organism evidence="3 4">
    <name type="scientific">Coptis chinensis</name>
    <dbReference type="NCBI Taxonomy" id="261450"/>
    <lineage>
        <taxon>Eukaryota</taxon>
        <taxon>Viridiplantae</taxon>
        <taxon>Streptophyta</taxon>
        <taxon>Embryophyta</taxon>
        <taxon>Tracheophyta</taxon>
        <taxon>Spermatophyta</taxon>
        <taxon>Magnoliopsida</taxon>
        <taxon>Ranunculales</taxon>
        <taxon>Ranunculaceae</taxon>
        <taxon>Coptidoideae</taxon>
        <taxon>Coptis</taxon>
    </lineage>
</organism>
<evidence type="ECO:0000313" key="3">
    <source>
        <dbReference type="EMBL" id="KAF9600702.1"/>
    </source>
</evidence>
<dbReference type="PANTHER" id="PTHR31672:SF13">
    <property type="entry name" value="F-BOX PROTEIN CPR30-LIKE"/>
    <property type="match status" value="1"/>
</dbReference>
<dbReference type="InterPro" id="IPR006527">
    <property type="entry name" value="F-box-assoc_dom_typ1"/>
</dbReference>
<sequence>MEGSGRMERHVIQLYREIMLEIFSRLPIQALSQCKLVCKPWYAYWRSFVTNPHFINLHHSRINQHDPSYLILLDRSSNLYIVDHQSHTSSFKAVETKVNSLPDRIKLVGSSNGLLCICSFPSYGNFYICNPISQTEVLEIPKADVVDVISGSFASGFVFDKTMGNYKIVNTWMTFRADEFVRTRVEVYSLGSGRWRRIESIPSCFMLNPPLLFMNGALHWEVTHRENFETYEEGNKPPSSLVSSIAAFDIGSEKLRAFKKPPGQSGPLSLLGEFLCMTDEKSNRIDVATILKDIQQQEDDNKKAARALHFPRNHIDGVDPSFLILGGEGRKLYLVDHENIHTSLKAIDIKLDLTPMNIKANYLGPHLDLVLMQLRTHTKLFSHDTTTPLFRKGALHWEIYHLHHFNRASPDVKCIAAIDIGTEKFREFKQPPA</sequence>
<dbReference type="InterPro" id="IPR050796">
    <property type="entry name" value="SCF_F-box_component"/>
</dbReference>
<evidence type="ECO:0000259" key="2">
    <source>
        <dbReference type="Pfam" id="PF12937"/>
    </source>
</evidence>
<comment type="caution">
    <text evidence="3">The sequence shown here is derived from an EMBL/GenBank/DDBJ whole genome shotgun (WGS) entry which is preliminary data.</text>
</comment>
<feature type="domain" description="F-box associated beta-propeller type 1" evidence="1">
    <location>
        <begin position="81"/>
        <end position="266"/>
    </location>
</feature>
<dbReference type="OrthoDB" id="894159at2759"/>
<name>A0A835HLX3_9MAGN</name>
<reference evidence="3 4" key="1">
    <citation type="submission" date="2020-10" db="EMBL/GenBank/DDBJ databases">
        <title>The Coptis chinensis genome and diversification of protoberbering-type alkaloids.</title>
        <authorList>
            <person name="Wang B."/>
            <person name="Shu S."/>
            <person name="Song C."/>
            <person name="Liu Y."/>
        </authorList>
    </citation>
    <scope>NUCLEOTIDE SEQUENCE [LARGE SCALE GENOMIC DNA]</scope>
    <source>
        <strain evidence="3">HL-2020</strain>
        <tissue evidence="3">Leaf</tissue>
    </source>
</reference>
<dbReference type="Pfam" id="PF12937">
    <property type="entry name" value="F-box-like"/>
    <property type="match status" value="1"/>
</dbReference>
<keyword evidence="4" id="KW-1185">Reference proteome</keyword>
<dbReference type="Gene3D" id="1.20.1280.50">
    <property type="match status" value="1"/>
</dbReference>
<dbReference type="AlphaFoldDB" id="A0A835HLX3"/>
<dbReference type="EMBL" id="JADFTS010000006">
    <property type="protein sequence ID" value="KAF9600702.1"/>
    <property type="molecule type" value="Genomic_DNA"/>
</dbReference>
<dbReference type="InterPro" id="IPR001810">
    <property type="entry name" value="F-box_dom"/>
</dbReference>
<dbReference type="Proteomes" id="UP000631114">
    <property type="component" value="Unassembled WGS sequence"/>
</dbReference>
<dbReference type="SUPFAM" id="SSF81383">
    <property type="entry name" value="F-box domain"/>
    <property type="match status" value="1"/>
</dbReference>
<gene>
    <name evidence="3" type="ORF">IFM89_011373</name>
</gene>